<name>A0ABT5TEA8_9RHOB</name>
<dbReference type="Proteomes" id="UP001431784">
    <property type="component" value="Unassembled WGS sequence"/>
</dbReference>
<dbReference type="RefSeq" id="WP_274354122.1">
    <property type="nucleotide sequence ID" value="NZ_JAQZSM010000034.1"/>
</dbReference>
<proteinExistence type="predicted"/>
<dbReference type="EMBL" id="JAQZSM010000034">
    <property type="protein sequence ID" value="MDD7973453.1"/>
    <property type="molecule type" value="Genomic_DNA"/>
</dbReference>
<keyword evidence="3" id="KW-1185">Reference proteome</keyword>
<feature type="transmembrane region" description="Helical" evidence="1">
    <location>
        <begin position="12"/>
        <end position="30"/>
    </location>
</feature>
<gene>
    <name evidence="2" type="ORF">PUT78_20520</name>
</gene>
<organism evidence="2 3">
    <name type="scientific">Roseinatronobacter alkalisoli</name>
    <dbReference type="NCBI Taxonomy" id="3028235"/>
    <lineage>
        <taxon>Bacteria</taxon>
        <taxon>Pseudomonadati</taxon>
        <taxon>Pseudomonadota</taxon>
        <taxon>Alphaproteobacteria</taxon>
        <taxon>Rhodobacterales</taxon>
        <taxon>Paracoccaceae</taxon>
        <taxon>Roseinatronobacter</taxon>
    </lineage>
</organism>
<protein>
    <recommendedName>
        <fullName evidence="4">DUF2746 domain-containing protein</fullName>
    </recommendedName>
</protein>
<keyword evidence="1" id="KW-0472">Membrane</keyword>
<evidence type="ECO:0000256" key="1">
    <source>
        <dbReference type="SAM" id="Phobius"/>
    </source>
</evidence>
<reference evidence="2" key="1">
    <citation type="submission" date="2023-02" db="EMBL/GenBank/DDBJ databases">
        <title>Description of Roseinatronobacter alkalisoli sp. nov., an alkaliphilic bacerium isolated from soda soil.</title>
        <authorList>
            <person name="Wei W."/>
        </authorList>
    </citation>
    <scope>NUCLEOTIDE SEQUENCE</scope>
    <source>
        <strain evidence="2">HJB301</strain>
    </source>
</reference>
<evidence type="ECO:0000313" key="2">
    <source>
        <dbReference type="EMBL" id="MDD7973453.1"/>
    </source>
</evidence>
<sequence length="98" mass="11660">MDVWRLIQEAWPLFTVLVGGLIFILVRVEVEMALTRANIKALWARRKEERAEFAEMVAILRSDHNAMRTEIHTEMRGLRDLLVERSVERRIRQAERMD</sequence>
<keyword evidence="1" id="KW-0812">Transmembrane</keyword>
<evidence type="ECO:0008006" key="4">
    <source>
        <dbReference type="Google" id="ProtNLM"/>
    </source>
</evidence>
<comment type="caution">
    <text evidence="2">The sequence shown here is derived from an EMBL/GenBank/DDBJ whole genome shotgun (WGS) entry which is preliminary data.</text>
</comment>
<accession>A0ABT5TEA8</accession>
<keyword evidence="1" id="KW-1133">Transmembrane helix</keyword>
<evidence type="ECO:0000313" key="3">
    <source>
        <dbReference type="Proteomes" id="UP001431784"/>
    </source>
</evidence>